<protein>
    <submittedName>
        <fullName evidence="2">Putative conserved protein YkwD, contains CAP (CSP/antigen 5/PR1) domain</fullName>
    </submittedName>
</protein>
<keyword evidence="3" id="KW-1185">Reference proteome</keyword>
<evidence type="ECO:0000259" key="1">
    <source>
        <dbReference type="Pfam" id="PF00188"/>
    </source>
</evidence>
<evidence type="ECO:0000313" key="3">
    <source>
        <dbReference type="Proteomes" id="UP000237684"/>
    </source>
</evidence>
<feature type="domain" description="SCP" evidence="1">
    <location>
        <begin position="142"/>
        <end position="266"/>
    </location>
</feature>
<sequence>MKKIIPALVLGAVLGGAHFARTQTVSDVMALSDYRAALDQITSGKTQNARVLLEQSFSRGEIAPESATLLAYLEERAGEPEKARQVLQGVSTPTNLTSAYLGRLEGNSGALETARRAPQSNAATLEKSDARIEKLEKLMFQIVNNERSGRGLSTLNYDERMASVARAHSAEMRDKKYFAHESPTARLRDPLDRYIAGIGHTPRLVAENIYRVWGSRSSLTEPAIRDAHKALMDSPGHRSNLLQTGATKIGIGISSNANGDLWLTQLFARD</sequence>
<dbReference type="CDD" id="cd05379">
    <property type="entry name" value="CAP_bacterial"/>
    <property type="match status" value="1"/>
</dbReference>
<evidence type="ECO:0000313" key="2">
    <source>
        <dbReference type="EMBL" id="PQV63467.1"/>
    </source>
</evidence>
<gene>
    <name evidence="2" type="ORF">B1R32_11128</name>
</gene>
<dbReference type="AlphaFoldDB" id="A0A2S8SRQ1"/>
<organism evidence="2 3">
    <name type="scientific">Abditibacterium utsteinense</name>
    <dbReference type="NCBI Taxonomy" id="1960156"/>
    <lineage>
        <taxon>Bacteria</taxon>
        <taxon>Pseudomonadati</taxon>
        <taxon>Abditibacteriota</taxon>
        <taxon>Abditibacteriia</taxon>
        <taxon>Abditibacteriales</taxon>
        <taxon>Abditibacteriaceae</taxon>
        <taxon>Abditibacterium</taxon>
    </lineage>
</organism>
<dbReference type="InterPro" id="IPR014044">
    <property type="entry name" value="CAP_dom"/>
</dbReference>
<reference evidence="2 3" key="1">
    <citation type="journal article" date="2018" name="Syst. Appl. Microbiol.">
        <title>Abditibacterium utsteinense sp. nov., the first cultivated member of candidate phylum FBP, isolated from ice-free Antarctic soil samples.</title>
        <authorList>
            <person name="Tahon G."/>
            <person name="Tytgat B."/>
            <person name="Lebbe L."/>
            <person name="Carlier A."/>
            <person name="Willems A."/>
        </authorList>
    </citation>
    <scope>NUCLEOTIDE SEQUENCE [LARGE SCALE GENOMIC DNA]</scope>
    <source>
        <strain evidence="2 3">LMG 29911</strain>
    </source>
</reference>
<dbReference type="RefSeq" id="WP_123580638.1">
    <property type="nucleotide sequence ID" value="NZ_NIGF01000011.1"/>
</dbReference>
<dbReference type="PANTHER" id="PTHR31157">
    <property type="entry name" value="SCP DOMAIN-CONTAINING PROTEIN"/>
    <property type="match status" value="1"/>
</dbReference>
<accession>A0A2S8SRQ1</accession>
<dbReference type="OrthoDB" id="9783944at2"/>
<dbReference type="InParanoid" id="A0A2S8SRQ1"/>
<dbReference type="Gene3D" id="3.40.33.10">
    <property type="entry name" value="CAP"/>
    <property type="match status" value="1"/>
</dbReference>
<dbReference type="FunCoup" id="A0A2S8SRQ1">
    <property type="interactions" value="4"/>
</dbReference>
<dbReference type="PANTHER" id="PTHR31157:SF1">
    <property type="entry name" value="SCP DOMAIN-CONTAINING PROTEIN"/>
    <property type="match status" value="1"/>
</dbReference>
<dbReference type="Proteomes" id="UP000237684">
    <property type="component" value="Unassembled WGS sequence"/>
</dbReference>
<proteinExistence type="predicted"/>
<dbReference type="EMBL" id="NIGF01000011">
    <property type="protein sequence ID" value="PQV63467.1"/>
    <property type="molecule type" value="Genomic_DNA"/>
</dbReference>
<dbReference type="InterPro" id="IPR035940">
    <property type="entry name" value="CAP_sf"/>
</dbReference>
<name>A0A2S8SRQ1_9BACT</name>
<dbReference type="Pfam" id="PF00188">
    <property type="entry name" value="CAP"/>
    <property type="match status" value="1"/>
</dbReference>
<comment type="caution">
    <text evidence="2">The sequence shown here is derived from an EMBL/GenBank/DDBJ whole genome shotgun (WGS) entry which is preliminary data.</text>
</comment>
<dbReference type="SUPFAM" id="SSF55797">
    <property type="entry name" value="PR-1-like"/>
    <property type="match status" value="1"/>
</dbReference>